<evidence type="ECO:0000256" key="1">
    <source>
        <dbReference type="SAM" id="Phobius"/>
    </source>
</evidence>
<feature type="transmembrane region" description="Helical" evidence="1">
    <location>
        <begin position="215"/>
        <end position="234"/>
    </location>
</feature>
<keyword evidence="1" id="KW-0812">Transmembrane</keyword>
<dbReference type="PANTHER" id="PTHR16161:SF0">
    <property type="entry name" value="TRANSCRIPTIONAL PROTEIN SWT1"/>
    <property type="match status" value="1"/>
</dbReference>
<name>A0A915UA90_9BACT</name>
<dbReference type="EMBL" id="AP024233">
    <property type="protein sequence ID" value="BCO09275.1"/>
    <property type="molecule type" value="Genomic_DNA"/>
</dbReference>
<dbReference type="InterPro" id="IPR002716">
    <property type="entry name" value="PIN_dom"/>
</dbReference>
<dbReference type="PANTHER" id="PTHR16161">
    <property type="entry name" value="TRANSCRIPTIONAL PROTEIN SWT1"/>
    <property type="match status" value="1"/>
</dbReference>
<reference evidence="3" key="1">
    <citation type="submission" date="2020-12" db="EMBL/GenBank/DDBJ databases">
        <title>Desulfobium dissulfuricans gen. nov., sp. nov., a novel mesophilic, sulfate-reducing bacterium isolated from a deep-sea hydrothermal vent.</title>
        <authorList>
            <person name="Hashimoto Y."/>
            <person name="Tame A."/>
            <person name="Sawayama S."/>
            <person name="Miyazaki J."/>
            <person name="Takai K."/>
            <person name="Nakagawa S."/>
        </authorList>
    </citation>
    <scope>NUCLEOTIDE SEQUENCE</scope>
    <source>
        <strain evidence="3">GF1</strain>
    </source>
</reference>
<accession>A0A915UA90</accession>
<sequence>MKHYVLDTNVLLDNPGSINSFPDNVVVLPMQVIEELDRFKSNEDDLGRNARQVIRLLDTLRSKGSLNKGVELDNGGKLKIFVGRGRNPGLDMSSPDNRILSVAYTLHDKGKETVFVSGDTNVRVKAAAIGLEVMDRLPVYSVSKEPVQPTSTLEFCSQEDIGDKVVCGSCGAEIDIDDEICRFCGAEVEDDYLMVNDNKWLTGNPDEKWGKYPNVAKLVAFSIIVVFFLSSSIFDGGGVILFLMYLIFVALPFLHFTGVKLNHYKSGDTSYDNNDSIESDSSSSDSFTSDSDNIILGVYD</sequence>
<dbReference type="Pfam" id="PF13638">
    <property type="entry name" value="PIN_4"/>
    <property type="match status" value="1"/>
</dbReference>
<dbReference type="KEGG" id="ddu:GF1_16510"/>
<gene>
    <name evidence="3" type="ORF">GF1_16510</name>
</gene>
<dbReference type="Proteomes" id="UP001063350">
    <property type="component" value="Chromosome"/>
</dbReference>
<feature type="transmembrane region" description="Helical" evidence="1">
    <location>
        <begin position="240"/>
        <end position="259"/>
    </location>
</feature>
<dbReference type="AlphaFoldDB" id="A0A915UA90"/>
<keyword evidence="1" id="KW-0472">Membrane</keyword>
<feature type="domain" description="PIN" evidence="2">
    <location>
        <begin position="2"/>
        <end position="124"/>
    </location>
</feature>
<dbReference type="RefSeq" id="WP_267926032.1">
    <property type="nucleotide sequence ID" value="NZ_AP024233.1"/>
</dbReference>
<dbReference type="InterPro" id="IPR052626">
    <property type="entry name" value="SWT1_Regulator"/>
</dbReference>
<dbReference type="CDD" id="cd09883">
    <property type="entry name" value="PIN_VapC_PhoHL-ATPase"/>
    <property type="match status" value="1"/>
</dbReference>
<proteinExistence type="predicted"/>
<dbReference type="SUPFAM" id="SSF88723">
    <property type="entry name" value="PIN domain-like"/>
    <property type="match status" value="1"/>
</dbReference>
<evidence type="ECO:0000313" key="4">
    <source>
        <dbReference type="Proteomes" id="UP001063350"/>
    </source>
</evidence>
<evidence type="ECO:0000259" key="2">
    <source>
        <dbReference type="SMART" id="SM00670"/>
    </source>
</evidence>
<protein>
    <recommendedName>
        <fullName evidence="2">PIN domain-containing protein</fullName>
    </recommendedName>
</protein>
<keyword evidence="4" id="KW-1185">Reference proteome</keyword>
<keyword evidence="1" id="KW-1133">Transmembrane helix</keyword>
<dbReference type="Gene3D" id="3.40.50.1010">
    <property type="entry name" value="5'-nuclease"/>
    <property type="match status" value="1"/>
</dbReference>
<dbReference type="SMART" id="SM00670">
    <property type="entry name" value="PINc"/>
    <property type="match status" value="1"/>
</dbReference>
<dbReference type="InterPro" id="IPR029060">
    <property type="entry name" value="PIN-like_dom_sf"/>
</dbReference>
<evidence type="ECO:0000313" key="3">
    <source>
        <dbReference type="EMBL" id="BCO09275.1"/>
    </source>
</evidence>
<organism evidence="3 4">
    <name type="scientific">Desulfolithobacter dissulfuricans</name>
    <dbReference type="NCBI Taxonomy" id="2795293"/>
    <lineage>
        <taxon>Bacteria</taxon>
        <taxon>Pseudomonadati</taxon>
        <taxon>Thermodesulfobacteriota</taxon>
        <taxon>Desulfobulbia</taxon>
        <taxon>Desulfobulbales</taxon>
        <taxon>Desulfobulbaceae</taxon>
        <taxon>Desulfolithobacter</taxon>
    </lineage>
</organism>